<dbReference type="GO" id="GO:0008955">
    <property type="term" value="F:peptidoglycan glycosyltransferase activity"/>
    <property type="evidence" value="ECO:0007669"/>
    <property type="project" value="UniProtKB-EC"/>
</dbReference>
<reference evidence="15 16" key="1">
    <citation type="submission" date="2019-08" db="EMBL/GenBank/DDBJ databases">
        <authorList>
            <person name="Ye J."/>
        </authorList>
    </citation>
    <scope>NUCLEOTIDE SEQUENCE [LARGE SCALE GENOMIC DNA]</scope>
    <source>
        <strain evidence="15 16">TK008</strain>
    </source>
</reference>
<keyword evidence="5" id="KW-0645">Protease</keyword>
<dbReference type="Gene3D" id="1.10.3810.10">
    <property type="entry name" value="Biosynthetic peptidoglycan transglycosylase-like"/>
    <property type="match status" value="1"/>
</dbReference>
<dbReference type="GO" id="GO:0008658">
    <property type="term" value="F:penicillin binding"/>
    <property type="evidence" value="ECO:0007669"/>
    <property type="project" value="InterPro"/>
</dbReference>
<feature type="domain" description="Penicillin-binding protein transpeptidase" evidence="12">
    <location>
        <begin position="287"/>
        <end position="500"/>
    </location>
</feature>
<evidence type="ECO:0000259" key="14">
    <source>
        <dbReference type="Pfam" id="PF06832"/>
    </source>
</evidence>
<dbReference type="GO" id="GO:0006508">
    <property type="term" value="P:proteolysis"/>
    <property type="evidence" value="ECO:0007669"/>
    <property type="project" value="UniProtKB-KW"/>
</dbReference>
<name>A0A5C6SBB1_9RHOB</name>
<feature type="domain" description="Glycosyl transferase family 51" evidence="13">
    <location>
        <begin position="41"/>
        <end position="208"/>
    </location>
</feature>
<evidence type="ECO:0000256" key="8">
    <source>
        <dbReference type="ARBA" id="ARBA00022801"/>
    </source>
</evidence>
<dbReference type="GO" id="GO:0004180">
    <property type="term" value="F:carboxypeptidase activity"/>
    <property type="evidence" value="ECO:0007669"/>
    <property type="project" value="UniProtKB-KW"/>
</dbReference>
<dbReference type="OrthoDB" id="9766909at2"/>
<feature type="domain" description="Penicillin-binding C-terminal" evidence="14">
    <location>
        <begin position="598"/>
        <end position="674"/>
    </location>
</feature>
<evidence type="ECO:0000256" key="1">
    <source>
        <dbReference type="ARBA" id="ARBA00004752"/>
    </source>
</evidence>
<dbReference type="InterPro" id="IPR011815">
    <property type="entry name" value="PBP_1c"/>
</dbReference>
<dbReference type="SUPFAM" id="SSF56601">
    <property type="entry name" value="beta-lactamase/transpeptidase-like"/>
    <property type="match status" value="1"/>
</dbReference>
<comment type="similarity">
    <text evidence="2">In the C-terminal section; belongs to the transpeptidase family.</text>
</comment>
<dbReference type="GO" id="GO:0009252">
    <property type="term" value="P:peptidoglycan biosynthetic process"/>
    <property type="evidence" value="ECO:0007669"/>
    <property type="project" value="UniProtKB-UniPathway"/>
</dbReference>
<proteinExistence type="inferred from homology"/>
<keyword evidence="16" id="KW-1185">Reference proteome</keyword>
<evidence type="ECO:0000256" key="9">
    <source>
        <dbReference type="ARBA" id="ARBA00023268"/>
    </source>
</evidence>
<evidence type="ECO:0000256" key="4">
    <source>
        <dbReference type="ARBA" id="ARBA00022645"/>
    </source>
</evidence>
<keyword evidence="4" id="KW-0121">Carboxypeptidase</keyword>
<keyword evidence="9" id="KW-0511">Multifunctional enzyme</keyword>
<dbReference type="Pfam" id="PF00912">
    <property type="entry name" value="Transgly"/>
    <property type="match status" value="1"/>
</dbReference>
<dbReference type="Proteomes" id="UP000321562">
    <property type="component" value="Unassembled WGS sequence"/>
</dbReference>
<keyword evidence="8" id="KW-0378">Hydrolase</keyword>
<comment type="catalytic activity">
    <reaction evidence="11">
        <text>[GlcNAc-(1-&gt;4)-Mur2Ac(oyl-L-Ala-gamma-D-Glu-L-Lys-D-Ala-D-Ala)](n)-di-trans,octa-cis-undecaprenyl diphosphate + beta-D-GlcNAc-(1-&gt;4)-Mur2Ac(oyl-L-Ala-gamma-D-Glu-L-Lys-D-Ala-D-Ala)-di-trans,octa-cis-undecaprenyl diphosphate = [GlcNAc-(1-&gt;4)-Mur2Ac(oyl-L-Ala-gamma-D-Glu-L-Lys-D-Ala-D-Ala)](n+1)-di-trans,octa-cis-undecaprenyl diphosphate + di-trans,octa-cis-undecaprenyl diphosphate + H(+)</text>
        <dbReference type="Rhea" id="RHEA:23708"/>
        <dbReference type="Rhea" id="RHEA-COMP:9602"/>
        <dbReference type="Rhea" id="RHEA-COMP:9603"/>
        <dbReference type="ChEBI" id="CHEBI:15378"/>
        <dbReference type="ChEBI" id="CHEBI:58405"/>
        <dbReference type="ChEBI" id="CHEBI:60033"/>
        <dbReference type="ChEBI" id="CHEBI:78435"/>
        <dbReference type="EC" id="2.4.99.28"/>
    </reaction>
</comment>
<dbReference type="InterPro" id="IPR001264">
    <property type="entry name" value="Glyco_trans_51"/>
</dbReference>
<keyword evidence="7" id="KW-0808">Transferase</keyword>
<protein>
    <recommendedName>
        <fullName evidence="10">peptidoglycan glycosyltransferase</fullName>
        <ecNumber evidence="10">2.4.99.28</ecNumber>
    </recommendedName>
</protein>
<keyword evidence="6" id="KW-0328">Glycosyltransferase</keyword>
<evidence type="ECO:0000313" key="15">
    <source>
        <dbReference type="EMBL" id="TXB71302.1"/>
    </source>
</evidence>
<comment type="caution">
    <text evidence="15">The sequence shown here is derived from an EMBL/GenBank/DDBJ whole genome shotgun (WGS) entry which is preliminary data.</text>
</comment>
<dbReference type="InterPro" id="IPR023346">
    <property type="entry name" value="Lysozyme-like_dom_sf"/>
</dbReference>
<dbReference type="Gene3D" id="3.40.710.10">
    <property type="entry name" value="DD-peptidase/beta-lactamase superfamily"/>
    <property type="match status" value="1"/>
</dbReference>
<dbReference type="UniPathway" id="UPA00219"/>
<dbReference type="PANTHER" id="PTHR32282">
    <property type="entry name" value="BINDING PROTEIN TRANSPEPTIDASE, PUTATIVE-RELATED"/>
    <property type="match status" value="1"/>
</dbReference>
<evidence type="ECO:0000256" key="5">
    <source>
        <dbReference type="ARBA" id="ARBA00022670"/>
    </source>
</evidence>
<dbReference type="InterPro" id="IPR001460">
    <property type="entry name" value="PCN-bd_Tpept"/>
</dbReference>
<dbReference type="AlphaFoldDB" id="A0A5C6SBB1"/>
<dbReference type="GO" id="GO:0030288">
    <property type="term" value="C:outer membrane-bounded periplasmic space"/>
    <property type="evidence" value="ECO:0007669"/>
    <property type="project" value="TreeGrafter"/>
</dbReference>
<dbReference type="PANTHER" id="PTHR32282:SF15">
    <property type="entry name" value="PENICILLIN-BINDING PROTEIN 1C"/>
    <property type="match status" value="1"/>
</dbReference>
<organism evidence="15 16">
    <name type="scientific">Paracoccus aurantiacus</name>
    <dbReference type="NCBI Taxonomy" id="2599412"/>
    <lineage>
        <taxon>Bacteria</taxon>
        <taxon>Pseudomonadati</taxon>
        <taxon>Pseudomonadota</taxon>
        <taxon>Alphaproteobacteria</taxon>
        <taxon>Rhodobacterales</taxon>
        <taxon>Paracoccaceae</taxon>
        <taxon>Paracoccus</taxon>
    </lineage>
</organism>
<dbReference type="InterPro" id="IPR036950">
    <property type="entry name" value="PBP_transglycosylase"/>
</dbReference>
<accession>A0A5C6SBB1</accession>
<dbReference type="Pfam" id="PF06832">
    <property type="entry name" value="BiPBP_C"/>
    <property type="match status" value="1"/>
</dbReference>
<comment type="similarity">
    <text evidence="3">In the N-terminal section; belongs to the glycosyltransferase 51 family.</text>
</comment>
<dbReference type="Pfam" id="PF00905">
    <property type="entry name" value="Transpeptidase"/>
    <property type="match status" value="1"/>
</dbReference>
<dbReference type="NCBIfam" id="TIGR02073">
    <property type="entry name" value="PBP_1c"/>
    <property type="match status" value="1"/>
</dbReference>
<comment type="pathway">
    <text evidence="1">Cell wall biogenesis; peptidoglycan biosynthesis.</text>
</comment>
<dbReference type="EC" id="2.4.99.28" evidence="10"/>
<evidence type="ECO:0000256" key="3">
    <source>
        <dbReference type="ARBA" id="ARBA00007739"/>
    </source>
</evidence>
<evidence type="ECO:0000259" key="13">
    <source>
        <dbReference type="Pfam" id="PF00912"/>
    </source>
</evidence>
<dbReference type="InterPro" id="IPR050396">
    <property type="entry name" value="Glycosyltr_51/Transpeptidase"/>
</dbReference>
<evidence type="ECO:0000313" key="16">
    <source>
        <dbReference type="Proteomes" id="UP000321562"/>
    </source>
</evidence>
<evidence type="ECO:0000256" key="7">
    <source>
        <dbReference type="ARBA" id="ARBA00022679"/>
    </source>
</evidence>
<dbReference type="InterPro" id="IPR009647">
    <property type="entry name" value="PBP_C"/>
</dbReference>
<dbReference type="InterPro" id="IPR012338">
    <property type="entry name" value="Beta-lactam/transpept-like"/>
</dbReference>
<evidence type="ECO:0000256" key="11">
    <source>
        <dbReference type="ARBA" id="ARBA00049902"/>
    </source>
</evidence>
<dbReference type="EMBL" id="VOPL01000001">
    <property type="protein sequence ID" value="TXB71302.1"/>
    <property type="molecule type" value="Genomic_DNA"/>
</dbReference>
<sequence length="679" mass="72190">MARLAFGRWLDATPMPALAVPTGTEVLARDGSLLRAFQVGSGLWRLAPPAAGVDPRFQKMLIAWEDRNFDTHRGVDPRAVARAAAQAIWHGRIVSGASTLSMQTARLLERGPTADWRAKLRQARLAMAMERRIGKEGVLSLYLRLAPYGGNTEGVRAATLMWFGKEPTRLTPAEAALLVALPQAPEARRPDIPARREAARIARDRVIARAEQAGIINAEAAELARGTPLPTARRAFPAHAALLAERLRRQHPGAARIETTIDPTLQRAAERMVARAVAGRSERVSAAAILADHQSGEILAEVGTADFGATPRAGFIDMTRAIRSPGSTLKPFVYALGFDEGLIHPDTLIEDRPAIFGRWQPENFDRMFRGTVTIREALRQSLNVPVVRVADALGPARIMALLRRAGMRVETANHAPPGLAVVLGGAGVSLRDLVTGYAALARGGRTVVLTETPADAEGQDQTGMRLVSPAAAWQVAAILSRIPPPDGRAAGRIAYKTGTSYGHRDALSLGFDGRFVAGIWLGRPDGTPVPGAFGGQVAAPLLFDIFDTLGARRRPLPPPPPETLIASNPQLPAPLRRFTPPGHISAAANGPGAPARALIEPLVIVFPPDGAELELGGQSVPVRLRGGVPPYTWMLNGTPAVVALSEPVATLPGSPGASEVTVTDASGATRRARFRMVAP</sequence>
<evidence type="ECO:0000256" key="6">
    <source>
        <dbReference type="ARBA" id="ARBA00022676"/>
    </source>
</evidence>
<evidence type="ECO:0000256" key="10">
    <source>
        <dbReference type="ARBA" id="ARBA00044770"/>
    </source>
</evidence>
<dbReference type="SUPFAM" id="SSF53955">
    <property type="entry name" value="Lysozyme-like"/>
    <property type="match status" value="1"/>
</dbReference>
<evidence type="ECO:0000259" key="12">
    <source>
        <dbReference type="Pfam" id="PF00905"/>
    </source>
</evidence>
<evidence type="ECO:0000256" key="2">
    <source>
        <dbReference type="ARBA" id="ARBA00007090"/>
    </source>
</evidence>
<gene>
    <name evidence="15" type="primary">pbpC</name>
    <name evidence="15" type="ORF">FQV27_00615</name>
</gene>